<evidence type="ECO:0000256" key="2">
    <source>
        <dbReference type="ARBA" id="ARBA00022598"/>
    </source>
</evidence>
<dbReference type="EMBL" id="LMVM01000040">
    <property type="protein sequence ID" value="PAV03121.1"/>
    <property type="molecule type" value="Genomic_DNA"/>
</dbReference>
<keyword evidence="6 8" id="KW-0460">Magnesium</keyword>
<dbReference type="InterPro" id="IPR003694">
    <property type="entry name" value="NAD_synthase"/>
</dbReference>
<dbReference type="CDD" id="cd00553">
    <property type="entry name" value="NAD_synthase"/>
    <property type="match status" value="1"/>
</dbReference>
<dbReference type="EC" id="6.3.1.5" evidence="8 10"/>
<name>A0A2A2H134_METBR</name>
<dbReference type="PANTHER" id="PTHR23090:SF9">
    <property type="entry name" value="GLUTAMINE-DEPENDENT NAD(+) SYNTHETASE"/>
    <property type="match status" value="1"/>
</dbReference>
<gene>
    <name evidence="8" type="primary">nadE</name>
    <name evidence="12" type="ORF">ASJ80_07580</name>
</gene>
<feature type="domain" description="NAD/GMP synthase" evidence="11">
    <location>
        <begin position="16"/>
        <end position="258"/>
    </location>
</feature>
<dbReference type="InterPro" id="IPR022926">
    <property type="entry name" value="NH(3)-dep_NAD(+)_synth"/>
</dbReference>
<evidence type="ECO:0000256" key="4">
    <source>
        <dbReference type="ARBA" id="ARBA00022741"/>
    </source>
</evidence>
<dbReference type="Gene3D" id="3.40.50.620">
    <property type="entry name" value="HUPs"/>
    <property type="match status" value="1"/>
</dbReference>
<dbReference type="GO" id="GO:0005737">
    <property type="term" value="C:cytoplasm"/>
    <property type="evidence" value="ECO:0007669"/>
    <property type="project" value="InterPro"/>
</dbReference>
<dbReference type="InterPro" id="IPR014729">
    <property type="entry name" value="Rossmann-like_a/b/a_fold"/>
</dbReference>
<organism evidence="12 13">
    <name type="scientific">Methanobacterium bryantii</name>
    <dbReference type="NCBI Taxonomy" id="2161"/>
    <lineage>
        <taxon>Archaea</taxon>
        <taxon>Methanobacteriati</taxon>
        <taxon>Methanobacteriota</taxon>
        <taxon>Methanomada group</taxon>
        <taxon>Methanobacteria</taxon>
        <taxon>Methanobacteriales</taxon>
        <taxon>Methanobacteriaceae</taxon>
        <taxon>Methanobacterium</taxon>
    </lineage>
</organism>
<feature type="binding site" evidence="8">
    <location>
        <position position="147"/>
    </location>
    <ligand>
        <name>Mg(2+)</name>
        <dbReference type="ChEBI" id="CHEBI:18420"/>
    </ligand>
</feature>
<feature type="binding site" evidence="8">
    <location>
        <position position="162"/>
    </location>
    <ligand>
        <name>deamido-NAD(+)</name>
        <dbReference type="ChEBI" id="CHEBI:58437"/>
        <note>ligand shared between two neighboring subunits</note>
    </ligand>
</feature>
<dbReference type="GO" id="GO:0046872">
    <property type="term" value="F:metal ion binding"/>
    <property type="evidence" value="ECO:0007669"/>
    <property type="project" value="UniProtKB-KW"/>
</dbReference>
<evidence type="ECO:0000256" key="9">
    <source>
        <dbReference type="RuleBase" id="RU003811"/>
    </source>
</evidence>
<evidence type="ECO:0000256" key="1">
    <source>
        <dbReference type="ARBA" id="ARBA00005859"/>
    </source>
</evidence>
<evidence type="ECO:0000256" key="8">
    <source>
        <dbReference type="HAMAP-Rule" id="MF_00193"/>
    </source>
</evidence>
<comment type="similarity">
    <text evidence="1 8 9">Belongs to the NAD synthetase family.</text>
</comment>
<dbReference type="GO" id="GO:0004359">
    <property type="term" value="F:glutaminase activity"/>
    <property type="evidence" value="ECO:0007669"/>
    <property type="project" value="InterPro"/>
</dbReference>
<feature type="binding site" description="in other chain" evidence="8">
    <location>
        <position position="155"/>
    </location>
    <ligand>
        <name>deamido-NAD(+)</name>
        <dbReference type="ChEBI" id="CHEBI:58437"/>
        <note>ligand shared between two neighboring subunits</note>
    </ligand>
</feature>
<evidence type="ECO:0000256" key="6">
    <source>
        <dbReference type="ARBA" id="ARBA00022842"/>
    </source>
</evidence>
<protein>
    <recommendedName>
        <fullName evidence="8 10">NH(3)-dependent NAD(+) synthetase</fullName>
        <ecNumber evidence="8 10">6.3.1.5</ecNumber>
    </recommendedName>
</protein>
<dbReference type="RefSeq" id="WP_069583821.1">
    <property type="nucleotide sequence ID" value="NZ_LMVM01000040.1"/>
</dbReference>
<dbReference type="GO" id="GO:0009435">
    <property type="term" value="P:NAD+ biosynthetic process"/>
    <property type="evidence" value="ECO:0007669"/>
    <property type="project" value="UniProtKB-UniRule"/>
</dbReference>
<feature type="binding site" evidence="8">
    <location>
        <position position="171"/>
    </location>
    <ligand>
        <name>ATP</name>
        <dbReference type="ChEBI" id="CHEBI:30616"/>
    </ligand>
</feature>
<keyword evidence="7 8" id="KW-0520">NAD</keyword>
<dbReference type="GO" id="GO:0003952">
    <property type="term" value="F:NAD+ synthase (glutamine-hydrolyzing) activity"/>
    <property type="evidence" value="ECO:0007669"/>
    <property type="project" value="InterPro"/>
</dbReference>
<keyword evidence="2 8" id="KW-0436">Ligase</keyword>
<dbReference type="PANTHER" id="PTHR23090">
    <property type="entry name" value="NH 3 /GLUTAMINE-DEPENDENT NAD + SYNTHETASE"/>
    <property type="match status" value="1"/>
</dbReference>
<keyword evidence="13" id="KW-1185">Reference proteome</keyword>
<feature type="binding site" evidence="8">
    <location>
        <position position="44"/>
    </location>
    <ligand>
        <name>Mg(2+)</name>
        <dbReference type="ChEBI" id="CHEBI:18420"/>
    </ligand>
</feature>
<dbReference type="AlphaFoldDB" id="A0A2A2H134"/>
<reference evidence="12 13" key="1">
    <citation type="journal article" date="2017" name="BMC Genomics">
        <title>Genomic analysis of methanogenic archaea reveals a shift towards energy conservation.</title>
        <authorList>
            <person name="Gilmore S.P."/>
            <person name="Henske J.K."/>
            <person name="Sexton J.A."/>
            <person name="Solomon K.V."/>
            <person name="Seppala S."/>
            <person name="Yoo J.I."/>
            <person name="Huyett L.M."/>
            <person name="Pressman A."/>
            <person name="Cogan J.Z."/>
            <person name="Kivenson V."/>
            <person name="Peng X."/>
            <person name="Tan Y."/>
            <person name="Valentine D.L."/>
            <person name="O'Malley M.A."/>
        </authorList>
    </citation>
    <scope>NUCLEOTIDE SEQUENCE [LARGE SCALE GENOMIC DNA]</scope>
    <source>
        <strain evidence="12 13">M.o.H.</strain>
    </source>
</reference>
<sequence length="264" mass="29228">MEGEFKFPKLDVQNAVEKICCFIKSRLEESKANGLVIGLSGGIDSSTVAYLCARVVESDNILGLILPSETTSKEDIEDAKAVAENLGIKYKNLHIDPLIEPFPELCPECSGSALANGNLKARIRMMLLYYHSNSMNRLVMGTGNKTELLVGYFTKYGDGGVDILPIGDLYKTHVKEIAEYIGVPKNIIEKAPTAGLWTGQTDEDELGITYDLLDKILYLMVDENLSIPDIVERLKIEEDEVLRVKNMVESSKHKLSSPSLIEID</sequence>
<feature type="binding site" evidence="8">
    <location>
        <position position="193"/>
    </location>
    <ligand>
        <name>ATP</name>
        <dbReference type="ChEBI" id="CHEBI:30616"/>
    </ligand>
</feature>
<dbReference type="InterPro" id="IPR022310">
    <property type="entry name" value="NAD/GMP_synthase"/>
</dbReference>
<feature type="binding site" description="in other chain" evidence="8">
    <location>
        <position position="122"/>
    </location>
    <ligand>
        <name>deamido-NAD(+)</name>
        <dbReference type="ChEBI" id="CHEBI:58437"/>
        <note>ligand shared between two neighboring subunits</note>
    </ligand>
</feature>
<evidence type="ECO:0000256" key="3">
    <source>
        <dbReference type="ARBA" id="ARBA00022723"/>
    </source>
</evidence>
<evidence type="ECO:0000256" key="7">
    <source>
        <dbReference type="ARBA" id="ARBA00023027"/>
    </source>
</evidence>
<dbReference type="NCBIfam" id="TIGR00552">
    <property type="entry name" value="nadE"/>
    <property type="match status" value="1"/>
</dbReference>
<dbReference type="Pfam" id="PF02540">
    <property type="entry name" value="NAD_synthase"/>
    <property type="match status" value="1"/>
</dbReference>
<comment type="pathway">
    <text evidence="8">Cofactor biosynthesis; NAD(+) biosynthesis; NAD(+) from deamido-NAD(+) (ammonia route): step 1/1.</text>
</comment>
<evidence type="ECO:0000256" key="10">
    <source>
        <dbReference type="RuleBase" id="RU003812"/>
    </source>
</evidence>
<dbReference type="FunFam" id="3.40.50.620:FF:000106">
    <property type="entry name" value="Glutamine-dependent NAD(+) synthetase"/>
    <property type="match status" value="1"/>
</dbReference>
<dbReference type="Proteomes" id="UP000217784">
    <property type="component" value="Unassembled WGS sequence"/>
</dbReference>
<comment type="catalytic activity">
    <reaction evidence="8 10">
        <text>deamido-NAD(+) + NH4(+) + ATP = AMP + diphosphate + NAD(+) + H(+)</text>
        <dbReference type="Rhea" id="RHEA:21188"/>
        <dbReference type="ChEBI" id="CHEBI:15378"/>
        <dbReference type="ChEBI" id="CHEBI:28938"/>
        <dbReference type="ChEBI" id="CHEBI:30616"/>
        <dbReference type="ChEBI" id="CHEBI:33019"/>
        <dbReference type="ChEBI" id="CHEBI:57540"/>
        <dbReference type="ChEBI" id="CHEBI:58437"/>
        <dbReference type="ChEBI" id="CHEBI:456215"/>
        <dbReference type="EC" id="6.3.1.5"/>
    </reaction>
</comment>
<dbReference type="HAMAP" id="MF_00193">
    <property type="entry name" value="NadE_ammonia_dep"/>
    <property type="match status" value="1"/>
</dbReference>
<comment type="caution">
    <text evidence="12">The sequence shown here is derived from an EMBL/GenBank/DDBJ whole genome shotgun (WGS) entry which is preliminary data.</text>
</comment>
<evidence type="ECO:0000313" key="13">
    <source>
        <dbReference type="Proteomes" id="UP000217784"/>
    </source>
</evidence>
<comment type="function">
    <text evidence="8">Catalyzes the ATP-dependent amidation of deamido-NAD to form NAD. Uses ammonia as a nitrogen source.</text>
</comment>
<dbReference type="UniPathway" id="UPA00253">
    <property type="reaction ID" value="UER00333"/>
</dbReference>
<comment type="subunit">
    <text evidence="8">Homodimer.</text>
</comment>
<keyword evidence="4 8" id="KW-0547">Nucleotide-binding</keyword>
<dbReference type="GO" id="GO:0005524">
    <property type="term" value="F:ATP binding"/>
    <property type="evidence" value="ECO:0007669"/>
    <property type="project" value="UniProtKB-UniRule"/>
</dbReference>
<proteinExistence type="inferred from homology"/>
<feature type="binding site" description="in other chain" evidence="8">
    <location>
        <begin position="253"/>
        <end position="254"/>
    </location>
    <ligand>
        <name>deamido-NAD(+)</name>
        <dbReference type="ChEBI" id="CHEBI:58437"/>
        <note>ligand shared between two neighboring subunits</note>
    </ligand>
</feature>
<dbReference type="OrthoDB" id="39312at2157"/>
<dbReference type="SUPFAM" id="SSF52402">
    <property type="entry name" value="Adenine nucleotide alpha hydrolases-like"/>
    <property type="match status" value="1"/>
</dbReference>
<dbReference type="NCBIfam" id="NF010587">
    <property type="entry name" value="PRK13980.1"/>
    <property type="match status" value="1"/>
</dbReference>
<accession>A0A2A2H134</accession>
<feature type="binding site" evidence="8">
    <location>
        <begin position="38"/>
        <end position="45"/>
    </location>
    <ligand>
        <name>ATP</name>
        <dbReference type="ChEBI" id="CHEBI:30616"/>
    </ligand>
</feature>
<evidence type="ECO:0000256" key="5">
    <source>
        <dbReference type="ARBA" id="ARBA00022840"/>
    </source>
</evidence>
<feature type="binding site" evidence="8">
    <location>
        <position position="142"/>
    </location>
    <ligand>
        <name>ATP</name>
        <dbReference type="ChEBI" id="CHEBI:30616"/>
    </ligand>
</feature>
<keyword evidence="5 8" id="KW-0067">ATP-binding</keyword>
<keyword evidence="3 8" id="KW-0479">Metal-binding</keyword>
<evidence type="ECO:0000313" key="12">
    <source>
        <dbReference type="EMBL" id="PAV03121.1"/>
    </source>
</evidence>
<evidence type="ECO:0000259" key="11">
    <source>
        <dbReference type="Pfam" id="PF02540"/>
    </source>
</evidence>
<dbReference type="GO" id="GO:0008795">
    <property type="term" value="F:NAD+ synthase activity"/>
    <property type="evidence" value="ECO:0007669"/>
    <property type="project" value="UniProtKB-UniRule"/>
</dbReference>